<dbReference type="SUPFAM" id="SSF54523">
    <property type="entry name" value="Pili subunits"/>
    <property type="match status" value="1"/>
</dbReference>
<protein>
    <recommendedName>
        <fullName evidence="9">Type II secretion system protein I</fullName>
        <shortName evidence="9">T2SS minor pseudopilin I</shortName>
    </recommendedName>
</protein>
<dbReference type="InterPro" id="IPR010052">
    <property type="entry name" value="T2SS_protein-GspI"/>
</dbReference>
<keyword evidence="12" id="KW-1185">Reference proteome</keyword>
<evidence type="ECO:0000256" key="3">
    <source>
        <dbReference type="ARBA" id="ARBA00022475"/>
    </source>
</evidence>
<feature type="domain" description="Type II secretion system protein GspI C-terminal" evidence="10">
    <location>
        <begin position="46"/>
        <end position="124"/>
    </location>
</feature>
<evidence type="ECO:0000256" key="5">
    <source>
        <dbReference type="ARBA" id="ARBA00022519"/>
    </source>
</evidence>
<comment type="subcellular location">
    <subcellularLocation>
        <location evidence="1 9">Cell inner membrane</location>
        <topology evidence="1 9">Single-pass membrane protein</topology>
    </subcellularLocation>
</comment>
<comment type="PTM">
    <text evidence="9">Cleaved by prepilin peptidase.</text>
</comment>
<keyword evidence="6" id="KW-0812">Transmembrane</keyword>
<evidence type="ECO:0000256" key="4">
    <source>
        <dbReference type="ARBA" id="ARBA00022481"/>
    </source>
</evidence>
<keyword evidence="7" id="KW-1133">Transmembrane helix</keyword>
<dbReference type="EMBL" id="JACOGD010000007">
    <property type="protein sequence ID" value="MBC3932782.1"/>
    <property type="molecule type" value="Genomic_DNA"/>
</dbReference>
<dbReference type="Gene3D" id="3.30.1300.30">
    <property type="entry name" value="GSPII I/J protein-like"/>
    <property type="match status" value="1"/>
</dbReference>
<comment type="function">
    <text evidence="9">Component of the type II secretion system required for the energy-dependent secretion of extracellular factors such as proteases and toxins from the periplasm.</text>
</comment>
<dbReference type="PROSITE" id="PS00409">
    <property type="entry name" value="PROKAR_NTER_METHYL"/>
    <property type="match status" value="1"/>
</dbReference>
<sequence>MLSKSLSTRQRGFTLLEVLVALVIVGTALSASLRAIGSLTQNSADLRAAMMATWSAENRLAQIRLAREWPALGERSFECPQAELKLMCEEHVIATPNPSFRRVEVYVTEISKPDRRIIKLTQVVPNAL</sequence>
<evidence type="ECO:0000259" key="10">
    <source>
        <dbReference type="Pfam" id="PF02501"/>
    </source>
</evidence>
<evidence type="ECO:0000256" key="8">
    <source>
        <dbReference type="ARBA" id="ARBA00023136"/>
    </source>
</evidence>
<dbReference type="InterPro" id="IPR045584">
    <property type="entry name" value="Pilin-like"/>
</dbReference>
<keyword evidence="4 9" id="KW-0488">Methylation</keyword>
<accession>A0ABR7A7E8</accession>
<dbReference type="Pfam" id="PF02501">
    <property type="entry name" value="T2SSI"/>
    <property type="match status" value="1"/>
</dbReference>
<name>A0ABR7A7E8_9BURK</name>
<comment type="similarity">
    <text evidence="2 9">Belongs to the GSP I family.</text>
</comment>
<evidence type="ECO:0000256" key="7">
    <source>
        <dbReference type="ARBA" id="ARBA00022989"/>
    </source>
</evidence>
<dbReference type="InterPro" id="IPR012902">
    <property type="entry name" value="N_methyl_site"/>
</dbReference>
<dbReference type="PANTHER" id="PTHR38779:SF2">
    <property type="entry name" value="TYPE II SECRETION SYSTEM PROTEIN I-RELATED"/>
    <property type="match status" value="1"/>
</dbReference>
<reference evidence="11 12" key="1">
    <citation type="submission" date="2020-08" db="EMBL/GenBank/DDBJ databases">
        <title>Novel species isolated from subtropical streams in China.</title>
        <authorList>
            <person name="Lu H."/>
        </authorList>
    </citation>
    <scope>NUCLEOTIDE SEQUENCE [LARGE SCALE GENOMIC DNA]</scope>
    <source>
        <strain evidence="11 12">CY22W</strain>
    </source>
</reference>
<evidence type="ECO:0000256" key="2">
    <source>
        <dbReference type="ARBA" id="ARBA00008358"/>
    </source>
</evidence>
<dbReference type="NCBIfam" id="TIGR01707">
    <property type="entry name" value="gspI"/>
    <property type="match status" value="1"/>
</dbReference>
<dbReference type="PANTHER" id="PTHR38779">
    <property type="entry name" value="TYPE II SECRETION SYSTEM PROTEIN I-RELATED"/>
    <property type="match status" value="1"/>
</dbReference>
<keyword evidence="3" id="KW-1003">Cell membrane</keyword>
<evidence type="ECO:0000256" key="1">
    <source>
        <dbReference type="ARBA" id="ARBA00004377"/>
    </source>
</evidence>
<keyword evidence="5 9" id="KW-0997">Cell inner membrane</keyword>
<dbReference type="Pfam" id="PF07963">
    <property type="entry name" value="N_methyl"/>
    <property type="match status" value="1"/>
</dbReference>
<keyword evidence="8" id="KW-0472">Membrane</keyword>
<proteinExistence type="inferred from homology"/>
<organism evidence="11 12">
    <name type="scientific">Undibacterium curvum</name>
    <dbReference type="NCBI Taxonomy" id="2762294"/>
    <lineage>
        <taxon>Bacteria</taxon>
        <taxon>Pseudomonadati</taxon>
        <taxon>Pseudomonadota</taxon>
        <taxon>Betaproteobacteria</taxon>
        <taxon>Burkholderiales</taxon>
        <taxon>Oxalobacteraceae</taxon>
        <taxon>Undibacterium</taxon>
    </lineage>
</organism>
<gene>
    <name evidence="11" type="primary">gspI</name>
    <name evidence="11" type="ORF">H8K43_13930</name>
</gene>
<evidence type="ECO:0000256" key="6">
    <source>
        <dbReference type="ARBA" id="ARBA00022692"/>
    </source>
</evidence>
<dbReference type="NCBIfam" id="TIGR02532">
    <property type="entry name" value="IV_pilin_GFxxxE"/>
    <property type="match status" value="1"/>
</dbReference>
<evidence type="ECO:0000256" key="9">
    <source>
        <dbReference type="RuleBase" id="RU368030"/>
    </source>
</evidence>
<comment type="caution">
    <text evidence="11">The sequence shown here is derived from an EMBL/GenBank/DDBJ whole genome shotgun (WGS) entry which is preliminary data.</text>
</comment>
<dbReference type="Proteomes" id="UP000654304">
    <property type="component" value="Unassembled WGS sequence"/>
</dbReference>
<evidence type="ECO:0000313" key="11">
    <source>
        <dbReference type="EMBL" id="MBC3932782.1"/>
    </source>
</evidence>
<dbReference type="InterPro" id="IPR003413">
    <property type="entry name" value="T2SS_GspI_C"/>
</dbReference>
<evidence type="ECO:0000313" key="12">
    <source>
        <dbReference type="Proteomes" id="UP000654304"/>
    </source>
</evidence>
<comment type="subunit">
    <text evidence="9">Type II secretion is composed of four main components: the outer membrane complex, the inner membrane complex, the cytoplasmic secretion ATPase and the periplasm-spanning pseudopilus.</text>
</comment>
<dbReference type="RefSeq" id="WP_186904412.1">
    <property type="nucleotide sequence ID" value="NZ_JACOGD010000007.1"/>
</dbReference>